<evidence type="ECO:0008006" key="3">
    <source>
        <dbReference type="Google" id="ProtNLM"/>
    </source>
</evidence>
<dbReference type="InterPro" id="IPR009912">
    <property type="entry name" value="DUF1451"/>
</dbReference>
<accession>A0A4U1BEJ6</accession>
<reference evidence="1 2" key="1">
    <citation type="submission" date="2019-04" db="EMBL/GenBank/DDBJ databases">
        <authorList>
            <person name="Hwang J.C."/>
        </authorList>
    </citation>
    <scope>NUCLEOTIDE SEQUENCE [LARGE SCALE GENOMIC DNA]</scope>
    <source>
        <strain evidence="1 2">IMCC35001</strain>
    </source>
</reference>
<evidence type="ECO:0000313" key="2">
    <source>
        <dbReference type="Proteomes" id="UP000305674"/>
    </source>
</evidence>
<evidence type="ECO:0000313" key="1">
    <source>
        <dbReference type="EMBL" id="TKB49482.1"/>
    </source>
</evidence>
<dbReference type="AlphaFoldDB" id="A0A4U1BEJ6"/>
<dbReference type="EMBL" id="SWCI01000004">
    <property type="protein sequence ID" value="TKB49482.1"/>
    <property type="molecule type" value="Genomic_DNA"/>
</dbReference>
<dbReference type="Pfam" id="PF07295">
    <property type="entry name" value="DUF1451"/>
    <property type="match status" value="1"/>
</dbReference>
<organism evidence="1 2">
    <name type="scientific">Ferrimonas sediminicola</name>
    <dbReference type="NCBI Taxonomy" id="2569538"/>
    <lineage>
        <taxon>Bacteria</taxon>
        <taxon>Pseudomonadati</taxon>
        <taxon>Pseudomonadota</taxon>
        <taxon>Gammaproteobacteria</taxon>
        <taxon>Alteromonadales</taxon>
        <taxon>Ferrimonadaceae</taxon>
        <taxon>Ferrimonas</taxon>
    </lineage>
</organism>
<protein>
    <recommendedName>
        <fullName evidence="3">Zinc-ribbon containing domain-containing protein</fullName>
    </recommendedName>
</protein>
<comment type="caution">
    <text evidence="1">The sequence shown here is derived from an EMBL/GenBank/DDBJ whole genome shotgun (WGS) entry which is preliminary data.</text>
</comment>
<proteinExistence type="predicted"/>
<dbReference type="Proteomes" id="UP000305674">
    <property type="component" value="Unassembled WGS sequence"/>
</dbReference>
<dbReference type="OrthoDB" id="3174978at2"/>
<name>A0A4U1BEJ6_9GAMM</name>
<keyword evidence="2" id="KW-1185">Reference proteome</keyword>
<sequence>METAMAEEKNRLIERYEALLREMERRYQEDPDLTLGQLSQVLADSSAYLQLKGSLSQGELEMVEQFLRRDLGEFVLHAADEVEQPSSLFTLGLENTLWQWLVEVTDKSQLEWHELGEDLRHQGTYEAGEVVGLGVLVCDNCGHEMTFNRPDLLPACPECDHRFFSRKMLAP</sequence>
<gene>
    <name evidence="1" type="ORF">FCL40_09165</name>
</gene>